<protein>
    <submittedName>
        <fullName evidence="1">Uncharacterized protein</fullName>
    </submittedName>
</protein>
<evidence type="ECO:0000313" key="1">
    <source>
        <dbReference type="EMBL" id="GFO28756.1"/>
    </source>
</evidence>
<dbReference type="EMBL" id="BLXT01006082">
    <property type="protein sequence ID" value="GFO28756.1"/>
    <property type="molecule type" value="Genomic_DNA"/>
</dbReference>
<keyword evidence="2" id="KW-1185">Reference proteome</keyword>
<dbReference type="Proteomes" id="UP000735302">
    <property type="component" value="Unassembled WGS sequence"/>
</dbReference>
<organism evidence="1 2">
    <name type="scientific">Plakobranchus ocellatus</name>
    <dbReference type="NCBI Taxonomy" id="259542"/>
    <lineage>
        <taxon>Eukaryota</taxon>
        <taxon>Metazoa</taxon>
        <taxon>Spiralia</taxon>
        <taxon>Lophotrochozoa</taxon>
        <taxon>Mollusca</taxon>
        <taxon>Gastropoda</taxon>
        <taxon>Heterobranchia</taxon>
        <taxon>Euthyneura</taxon>
        <taxon>Panpulmonata</taxon>
        <taxon>Sacoglossa</taxon>
        <taxon>Placobranchoidea</taxon>
        <taxon>Plakobranchidae</taxon>
        <taxon>Plakobranchus</taxon>
    </lineage>
</organism>
<name>A0AAV4CBM3_9GAST</name>
<sequence length="106" mass="11495">MPVQEGLSREEGAVCPEQGDLGFSGFPLVNVRFHLSHLPQGLPLIGLVHPTGGWSKIAGPWLLAHSTPQEAGLRLQGHGCWPTPQEADLRLQGHGCYPTPPHRRLV</sequence>
<gene>
    <name evidence="1" type="ORF">PoB_005526100</name>
</gene>
<comment type="caution">
    <text evidence="1">The sequence shown here is derived from an EMBL/GenBank/DDBJ whole genome shotgun (WGS) entry which is preliminary data.</text>
</comment>
<accession>A0AAV4CBM3</accession>
<reference evidence="1 2" key="1">
    <citation type="journal article" date="2021" name="Elife">
        <title>Chloroplast acquisition without the gene transfer in kleptoplastic sea slugs, Plakobranchus ocellatus.</title>
        <authorList>
            <person name="Maeda T."/>
            <person name="Takahashi S."/>
            <person name="Yoshida T."/>
            <person name="Shimamura S."/>
            <person name="Takaki Y."/>
            <person name="Nagai Y."/>
            <person name="Toyoda A."/>
            <person name="Suzuki Y."/>
            <person name="Arimoto A."/>
            <person name="Ishii H."/>
            <person name="Satoh N."/>
            <person name="Nishiyama T."/>
            <person name="Hasebe M."/>
            <person name="Maruyama T."/>
            <person name="Minagawa J."/>
            <person name="Obokata J."/>
            <person name="Shigenobu S."/>
        </authorList>
    </citation>
    <scope>NUCLEOTIDE SEQUENCE [LARGE SCALE GENOMIC DNA]</scope>
</reference>
<evidence type="ECO:0000313" key="2">
    <source>
        <dbReference type="Proteomes" id="UP000735302"/>
    </source>
</evidence>
<proteinExistence type="predicted"/>
<dbReference type="AlphaFoldDB" id="A0AAV4CBM3"/>